<accession>A0A0R1HQL3</accession>
<evidence type="ECO:0000256" key="1">
    <source>
        <dbReference type="SAM" id="Phobius"/>
    </source>
</evidence>
<keyword evidence="1" id="KW-0812">Transmembrane</keyword>
<organism evidence="3 4">
    <name type="scientific">Secundilactobacillus kimchicus JCM 15530</name>
    <dbReference type="NCBI Taxonomy" id="1302272"/>
    <lineage>
        <taxon>Bacteria</taxon>
        <taxon>Bacillati</taxon>
        <taxon>Bacillota</taxon>
        <taxon>Bacilli</taxon>
        <taxon>Lactobacillales</taxon>
        <taxon>Lactobacillaceae</taxon>
        <taxon>Secundilactobacillus</taxon>
    </lineage>
</organism>
<evidence type="ECO:0000313" key="3">
    <source>
        <dbReference type="EMBL" id="KRK49109.1"/>
    </source>
</evidence>
<dbReference type="STRING" id="1302272.FC96_GL000024"/>
<dbReference type="EMBL" id="AZCX01000001">
    <property type="protein sequence ID" value="KRK49109.1"/>
    <property type="molecule type" value="Genomic_DNA"/>
</dbReference>
<dbReference type="InterPro" id="IPR002656">
    <property type="entry name" value="Acyl_transf_3_dom"/>
</dbReference>
<feature type="transmembrane region" description="Helical" evidence="1">
    <location>
        <begin position="72"/>
        <end position="89"/>
    </location>
</feature>
<dbReference type="GO" id="GO:0016747">
    <property type="term" value="F:acyltransferase activity, transferring groups other than amino-acyl groups"/>
    <property type="evidence" value="ECO:0007669"/>
    <property type="project" value="InterPro"/>
</dbReference>
<dbReference type="InterPro" id="IPR052734">
    <property type="entry name" value="Nod_factor_acetyltransferase"/>
</dbReference>
<dbReference type="AlphaFoldDB" id="A0A0R1HQL3"/>
<evidence type="ECO:0000259" key="2">
    <source>
        <dbReference type="Pfam" id="PF01757"/>
    </source>
</evidence>
<keyword evidence="1" id="KW-0472">Membrane</keyword>
<protein>
    <recommendedName>
        <fullName evidence="2">Acyltransferase 3 domain-containing protein</fullName>
    </recommendedName>
</protein>
<gene>
    <name evidence="3" type="ORF">FC96_GL000024</name>
</gene>
<dbReference type="Proteomes" id="UP000050911">
    <property type="component" value="Unassembled WGS sequence"/>
</dbReference>
<dbReference type="Pfam" id="PF01757">
    <property type="entry name" value="Acyl_transf_3"/>
    <property type="match status" value="1"/>
</dbReference>
<keyword evidence="1" id="KW-1133">Transmembrane helix</keyword>
<feature type="transmembrane region" description="Helical" evidence="1">
    <location>
        <begin position="12"/>
        <end position="30"/>
    </location>
</feature>
<dbReference type="PANTHER" id="PTHR37312:SF1">
    <property type="entry name" value="MEMBRANE-BOUND ACYLTRANSFERASE YKRP-RELATED"/>
    <property type="match status" value="1"/>
</dbReference>
<feature type="domain" description="Acyltransferase 3" evidence="2">
    <location>
        <begin position="7"/>
        <end position="111"/>
    </location>
</feature>
<comment type="caution">
    <text evidence="3">The sequence shown here is derived from an EMBL/GenBank/DDBJ whole genome shotgun (WGS) entry which is preliminary data.</text>
</comment>
<keyword evidence="4" id="KW-1185">Reference proteome</keyword>
<name>A0A0R1HQL3_9LACO</name>
<dbReference type="PATRIC" id="fig|1302272.5.peg.24"/>
<dbReference type="PANTHER" id="PTHR37312">
    <property type="entry name" value="MEMBRANE-BOUND ACYLTRANSFERASE YKRP-RELATED"/>
    <property type="match status" value="1"/>
</dbReference>
<proteinExistence type="predicted"/>
<feature type="transmembrane region" description="Helical" evidence="1">
    <location>
        <begin position="36"/>
        <end position="52"/>
    </location>
</feature>
<evidence type="ECO:0000313" key="4">
    <source>
        <dbReference type="Proteomes" id="UP000050911"/>
    </source>
</evidence>
<reference evidence="3 4" key="1">
    <citation type="journal article" date="2015" name="Genome Announc.">
        <title>Expanding the biotechnology potential of lactobacilli through comparative genomics of 213 strains and associated genera.</title>
        <authorList>
            <person name="Sun Z."/>
            <person name="Harris H.M."/>
            <person name="McCann A."/>
            <person name="Guo C."/>
            <person name="Argimon S."/>
            <person name="Zhang W."/>
            <person name="Yang X."/>
            <person name="Jeffery I.B."/>
            <person name="Cooney J.C."/>
            <person name="Kagawa T.F."/>
            <person name="Liu W."/>
            <person name="Song Y."/>
            <person name="Salvetti E."/>
            <person name="Wrobel A."/>
            <person name="Rasinkangas P."/>
            <person name="Parkhill J."/>
            <person name="Rea M.C."/>
            <person name="O'Sullivan O."/>
            <person name="Ritari J."/>
            <person name="Douillard F.P."/>
            <person name="Paul Ross R."/>
            <person name="Yang R."/>
            <person name="Briner A.E."/>
            <person name="Felis G.E."/>
            <person name="de Vos W.M."/>
            <person name="Barrangou R."/>
            <person name="Klaenhammer T.R."/>
            <person name="Caufield P.W."/>
            <person name="Cui Y."/>
            <person name="Zhang H."/>
            <person name="O'Toole P.W."/>
        </authorList>
    </citation>
    <scope>NUCLEOTIDE SEQUENCE [LARGE SCALE GENOMIC DNA]</scope>
    <source>
        <strain evidence="3 4">JCM 15530</strain>
    </source>
</reference>
<sequence length="158" mass="18253">MLMHERIEWIDVAKALGIIAVVVGHILPSGLTTQLIYWWHMPMFFIIGGFFLKPINRRQIGHFIKRRIQPQLATYFAVGLLLVLLSRAVHQTDWSGHNPATSQSADWWPDAHWLYDNDVVHQRLCAHFTDGGHYHFNDSKATMAPHYRGRRPALGLHL</sequence>